<dbReference type="Gene3D" id="3.10.450.50">
    <property type="match status" value="1"/>
</dbReference>
<dbReference type="InterPro" id="IPR037401">
    <property type="entry name" value="SnoaL-like"/>
</dbReference>
<dbReference type="RefSeq" id="WP_185799335.1">
    <property type="nucleotide sequence ID" value="NZ_JACJVJ010000001.1"/>
</dbReference>
<sequence length="127" mass="14626">MTKEDWLENYIGAFNRSDFDAFTSYYDEDVEFDLGGKHFIKGRQGIRDFYTGVFAKVEETLEVTQVVLDDKGLACIIETEFKALEDWPDFIAGPMKKGESIFIESFIFYTIGENGKFTKIRTTRSKG</sequence>
<proteinExistence type="predicted"/>
<evidence type="ECO:0000259" key="1">
    <source>
        <dbReference type="Pfam" id="PF12680"/>
    </source>
</evidence>
<protein>
    <submittedName>
        <fullName evidence="2">Nuclear transport factor 2 family protein</fullName>
    </submittedName>
</protein>
<dbReference type="AlphaFoldDB" id="A0A842HSU3"/>
<dbReference type="InterPro" id="IPR032710">
    <property type="entry name" value="NTF2-like_dom_sf"/>
</dbReference>
<keyword evidence="3" id="KW-1185">Reference proteome</keyword>
<dbReference type="EMBL" id="JACJVJ010000001">
    <property type="protein sequence ID" value="MBC2776015.1"/>
    <property type="molecule type" value="Genomic_DNA"/>
</dbReference>
<dbReference type="Proteomes" id="UP000564378">
    <property type="component" value="Unassembled WGS sequence"/>
</dbReference>
<accession>A0A842HSU3</accession>
<evidence type="ECO:0000313" key="3">
    <source>
        <dbReference type="Proteomes" id="UP000564378"/>
    </source>
</evidence>
<dbReference type="SUPFAM" id="SSF54427">
    <property type="entry name" value="NTF2-like"/>
    <property type="match status" value="1"/>
</dbReference>
<name>A0A842HSU3_9SPHN</name>
<organism evidence="2 3">
    <name type="scientific">Parasphingopyxis marina</name>
    <dbReference type="NCBI Taxonomy" id="2761622"/>
    <lineage>
        <taxon>Bacteria</taxon>
        <taxon>Pseudomonadati</taxon>
        <taxon>Pseudomonadota</taxon>
        <taxon>Alphaproteobacteria</taxon>
        <taxon>Sphingomonadales</taxon>
        <taxon>Sphingomonadaceae</taxon>
        <taxon>Parasphingopyxis</taxon>
    </lineage>
</organism>
<comment type="caution">
    <text evidence="2">The sequence shown here is derived from an EMBL/GenBank/DDBJ whole genome shotgun (WGS) entry which is preliminary data.</text>
</comment>
<dbReference type="Pfam" id="PF12680">
    <property type="entry name" value="SnoaL_2"/>
    <property type="match status" value="1"/>
</dbReference>
<evidence type="ECO:0000313" key="2">
    <source>
        <dbReference type="EMBL" id="MBC2776015.1"/>
    </source>
</evidence>
<gene>
    <name evidence="2" type="ORF">H6P80_00115</name>
</gene>
<reference evidence="2 3" key="1">
    <citation type="submission" date="2020-08" db="EMBL/GenBank/DDBJ databases">
        <title>Draft genome sequence of Parasphingopyxis sp. GrpM-11.</title>
        <authorList>
            <person name="Oh J."/>
            <person name="Roh D.-H."/>
        </authorList>
    </citation>
    <scope>NUCLEOTIDE SEQUENCE [LARGE SCALE GENOMIC DNA]</scope>
    <source>
        <strain evidence="2 3">GrpM-11</strain>
    </source>
</reference>
<feature type="domain" description="SnoaL-like" evidence="1">
    <location>
        <begin position="8"/>
        <end position="119"/>
    </location>
</feature>